<keyword evidence="2" id="KW-1185">Reference proteome</keyword>
<sequence length="72" mass="8074">MSRDQLAEAARDYGPTCRLSRLVDNLGPRPEILEKAIFRHPDKLLDRVEKLIARLAPEPSVRLSRLSGPVAV</sequence>
<gene>
    <name evidence="1" type="ORF">ACFO5X_10135</name>
</gene>
<comment type="caution">
    <text evidence="1">The sequence shown here is derived from an EMBL/GenBank/DDBJ whole genome shotgun (WGS) entry which is preliminary data.</text>
</comment>
<name>A0ABV9KFW8_9RHOB</name>
<reference evidence="2" key="1">
    <citation type="journal article" date="2019" name="Int. J. Syst. Evol. Microbiol.">
        <title>The Global Catalogue of Microorganisms (GCM) 10K type strain sequencing project: providing services to taxonomists for standard genome sequencing and annotation.</title>
        <authorList>
            <consortium name="The Broad Institute Genomics Platform"/>
            <consortium name="The Broad Institute Genome Sequencing Center for Infectious Disease"/>
            <person name="Wu L."/>
            <person name="Ma J."/>
        </authorList>
    </citation>
    <scope>NUCLEOTIDE SEQUENCE [LARGE SCALE GENOMIC DNA]</scope>
    <source>
        <strain evidence="2">CGMCC 4.7283</strain>
    </source>
</reference>
<dbReference type="EMBL" id="JBHSGI010000005">
    <property type="protein sequence ID" value="MFC4668913.1"/>
    <property type="molecule type" value="Genomic_DNA"/>
</dbReference>
<dbReference type="RefSeq" id="WP_380717282.1">
    <property type="nucleotide sequence ID" value="NZ_JBHSGI010000005.1"/>
</dbReference>
<organism evidence="1 2">
    <name type="scientific">Seohaeicola nanhaiensis</name>
    <dbReference type="NCBI Taxonomy" id="1387282"/>
    <lineage>
        <taxon>Bacteria</taxon>
        <taxon>Pseudomonadati</taxon>
        <taxon>Pseudomonadota</taxon>
        <taxon>Alphaproteobacteria</taxon>
        <taxon>Rhodobacterales</taxon>
        <taxon>Roseobacteraceae</taxon>
        <taxon>Seohaeicola</taxon>
    </lineage>
</organism>
<proteinExistence type="predicted"/>
<accession>A0ABV9KFW8</accession>
<evidence type="ECO:0000313" key="2">
    <source>
        <dbReference type="Proteomes" id="UP001595973"/>
    </source>
</evidence>
<evidence type="ECO:0000313" key="1">
    <source>
        <dbReference type="EMBL" id="MFC4668913.1"/>
    </source>
</evidence>
<protein>
    <submittedName>
        <fullName evidence="1">Uncharacterized protein</fullName>
    </submittedName>
</protein>
<dbReference type="Proteomes" id="UP001595973">
    <property type="component" value="Unassembled WGS sequence"/>
</dbReference>